<gene>
    <name evidence="2" type="ORF">SEMRO_79_G042720.1</name>
</gene>
<feature type="region of interest" description="Disordered" evidence="1">
    <location>
        <begin position="397"/>
        <end position="422"/>
    </location>
</feature>
<name>A0A9N8DC14_9STRA</name>
<feature type="compositionally biased region" description="Polar residues" evidence="1">
    <location>
        <begin position="407"/>
        <end position="416"/>
    </location>
</feature>
<accession>A0A9N8DC14</accession>
<dbReference type="AlphaFoldDB" id="A0A9N8DC14"/>
<keyword evidence="3" id="KW-1185">Reference proteome</keyword>
<feature type="region of interest" description="Disordered" evidence="1">
    <location>
        <begin position="137"/>
        <end position="179"/>
    </location>
</feature>
<dbReference type="Proteomes" id="UP001153069">
    <property type="component" value="Unassembled WGS sequence"/>
</dbReference>
<feature type="region of interest" description="Disordered" evidence="1">
    <location>
        <begin position="192"/>
        <end position="306"/>
    </location>
</feature>
<comment type="caution">
    <text evidence="2">The sequence shown here is derived from an EMBL/GenBank/DDBJ whole genome shotgun (WGS) entry which is preliminary data.</text>
</comment>
<evidence type="ECO:0000313" key="3">
    <source>
        <dbReference type="Proteomes" id="UP001153069"/>
    </source>
</evidence>
<feature type="compositionally biased region" description="Low complexity" evidence="1">
    <location>
        <begin position="153"/>
        <end position="167"/>
    </location>
</feature>
<evidence type="ECO:0000313" key="2">
    <source>
        <dbReference type="EMBL" id="CAB9500238.1"/>
    </source>
</evidence>
<sequence>MLWHGKTKNKNRKTEFLAIVLLFLAASTATSFQIGSKLARPDLFRHRSRRRILLRPTASRPATSSIAAVVLLPDVVPGFGSETLVWLTTALGSGIVFAVALLKAASPVVRDAELLEKKTRAVDELPELDVWISTTPEEGEEVKAGNYPDASKKVNNNGANDGKNRNGIRVPENISPQSTASQIEDIFENPEQNVGATTNPDARQAEPTGSADSETIATISLEEKSGVSPPLNMDDHVNVQKSMDTPIRKDRTGPVSSPKPEDSISETSVASTFQQEYEETSSNSLTPNEGIPTRNESPPATRHAPKQSLSNLRLIASLQDAAHDDILPADEADEFDNDYQHGTELQSASAATNPQEEAAVLHPTRDVATDETPVAAEEVLLVGAEGDEMAVSFDMPAAKVSDENEDVVSSASSPSGMTPEFDDLLDQEVNNDEKPTSSKNSKKSPSQELLDAIAASSARVEFDELDELDPVPTARAKAIFSGSKRTSRPRNTEISDWVQKYLQNLAMQQTRELLNRKNPYMQVSAARESPPPNRQGSSLLFANAPGSDRTAIPAKVEEPNDCFSDNDNDSILPPSSVVSSESLPKLAKRSSKQQVNGFNGPKKHDDVAVATNDSKTYLGEQKRRKSRLPLLKKMCSVALVVFLGRRLFGTLISSASALFF</sequence>
<reference evidence="2" key="1">
    <citation type="submission" date="2020-06" db="EMBL/GenBank/DDBJ databases">
        <authorList>
            <consortium name="Plant Systems Biology data submission"/>
        </authorList>
    </citation>
    <scope>NUCLEOTIDE SEQUENCE</scope>
    <source>
        <strain evidence="2">D6</strain>
    </source>
</reference>
<organism evidence="2 3">
    <name type="scientific">Seminavis robusta</name>
    <dbReference type="NCBI Taxonomy" id="568900"/>
    <lineage>
        <taxon>Eukaryota</taxon>
        <taxon>Sar</taxon>
        <taxon>Stramenopiles</taxon>
        <taxon>Ochrophyta</taxon>
        <taxon>Bacillariophyta</taxon>
        <taxon>Bacillariophyceae</taxon>
        <taxon>Bacillariophycidae</taxon>
        <taxon>Naviculales</taxon>
        <taxon>Naviculaceae</taxon>
        <taxon>Seminavis</taxon>
    </lineage>
</organism>
<feature type="compositionally biased region" description="Polar residues" evidence="1">
    <location>
        <begin position="192"/>
        <end position="201"/>
    </location>
</feature>
<feature type="compositionally biased region" description="Polar residues" evidence="1">
    <location>
        <begin position="265"/>
        <end position="287"/>
    </location>
</feature>
<feature type="region of interest" description="Disordered" evidence="1">
    <location>
        <begin position="524"/>
        <end position="606"/>
    </location>
</feature>
<protein>
    <submittedName>
        <fullName evidence="2">Uncharacterized protein</fullName>
    </submittedName>
</protein>
<evidence type="ECO:0000256" key="1">
    <source>
        <dbReference type="SAM" id="MobiDB-lite"/>
    </source>
</evidence>
<dbReference type="EMBL" id="CAICTM010000078">
    <property type="protein sequence ID" value="CAB9500238.1"/>
    <property type="molecule type" value="Genomic_DNA"/>
</dbReference>
<proteinExistence type="predicted"/>
<feature type="compositionally biased region" description="Low complexity" evidence="1">
    <location>
        <begin position="570"/>
        <end position="584"/>
    </location>
</feature>